<keyword evidence="1" id="KW-0732">Signal</keyword>
<organism evidence="2 3">
    <name type="scientific">Natronomicrosphaera hydrolytica</name>
    <dbReference type="NCBI Taxonomy" id="3242702"/>
    <lineage>
        <taxon>Bacteria</taxon>
        <taxon>Pseudomonadati</taxon>
        <taxon>Planctomycetota</taxon>
        <taxon>Phycisphaerae</taxon>
        <taxon>Phycisphaerales</taxon>
        <taxon>Phycisphaeraceae</taxon>
        <taxon>Natronomicrosphaera</taxon>
    </lineage>
</organism>
<comment type="caution">
    <text evidence="2">The sequence shown here is derived from an EMBL/GenBank/DDBJ whole genome shotgun (WGS) entry which is preliminary data.</text>
</comment>
<proteinExistence type="predicted"/>
<evidence type="ECO:0000313" key="3">
    <source>
        <dbReference type="Proteomes" id="UP001575105"/>
    </source>
</evidence>
<evidence type="ECO:0000313" key="2">
    <source>
        <dbReference type="EMBL" id="MFA9480074.1"/>
    </source>
</evidence>
<reference evidence="2 3" key="1">
    <citation type="submission" date="2024-08" db="EMBL/GenBank/DDBJ databases">
        <title>Whole-genome sequencing of halo(alkali)philic microorganisms from hypersaline lakes.</title>
        <authorList>
            <person name="Sorokin D.Y."/>
            <person name="Merkel A.Y."/>
            <person name="Messina E."/>
            <person name="Yakimov M."/>
        </authorList>
    </citation>
    <scope>NUCLEOTIDE SEQUENCE [LARGE SCALE GENOMIC DNA]</scope>
    <source>
        <strain evidence="2 3">AB-hyl4</strain>
    </source>
</reference>
<protein>
    <submittedName>
        <fullName evidence="2">Uncharacterized protein</fullName>
    </submittedName>
</protein>
<sequence length="616" mass="69149">MMDLFREYAVPGLLAASLLGSAAAGAAHATPTVLSGNAGSDQESVDVGETPRDLGDAATVRNAYYGLSLTDEGLFFETRDDQDQYTSQTRLVALRDDAPLEGVTSLTLAEHAEDRVRVTLHVGERAVADFTIEEDVAVMRVEPLSEGFALRLEATPRHLIVPTFIGDDFLFNPEEFGAGQWTMPLNEHYVLLLGEGNAMLQPILLGDGQQLIARVGDSDGGHVIESLDIAFHDEAVYLAGYERADLWQDGSFQNLFADSAEAGKTEADLEWRPPFPAGWRAVFHGKGRDTAWFATDERRDDAEIVHGRVEYVWPFWIENGQAKFAMPHEDLQEADPAEFYETYVIYPLRRSPARMERPVATHSRYWFYPSFGATPSQAYVPEDGLRFALGDKWESRFPQGVMQHTLPTRLGAICSVRNAFAHMINAYHGAPPERQSQLMQLAADRLLEEGIVQYERSAAYQSLGERIVRMSETFVEDNPGAAEEIRKIQALAEQMIPYHNRMLNAFADRQAGWVHYEAPSDDPIEILEDLHRLLRAAMENRHAQSQAELAYYGDKLERFAVVGQNRFSQPRYLTLKMHNQAARVAVQSPDAQTFAREVQRLCLGMLQNKHWSEGTK</sequence>
<evidence type="ECO:0000256" key="1">
    <source>
        <dbReference type="SAM" id="SignalP"/>
    </source>
</evidence>
<dbReference type="EMBL" id="JBGUBD010000015">
    <property type="protein sequence ID" value="MFA9480074.1"/>
    <property type="molecule type" value="Genomic_DNA"/>
</dbReference>
<name>A0ABV4UAZ4_9BACT</name>
<feature type="signal peptide" evidence="1">
    <location>
        <begin position="1"/>
        <end position="29"/>
    </location>
</feature>
<dbReference type="Proteomes" id="UP001575105">
    <property type="component" value="Unassembled WGS sequence"/>
</dbReference>
<dbReference type="RefSeq" id="WP_425346999.1">
    <property type="nucleotide sequence ID" value="NZ_JBGUBD010000015.1"/>
</dbReference>
<accession>A0ABV4UAZ4</accession>
<feature type="chain" id="PRO_5046633188" evidence="1">
    <location>
        <begin position="30"/>
        <end position="616"/>
    </location>
</feature>
<gene>
    <name evidence="2" type="ORF">ACERK3_17505</name>
</gene>
<keyword evidence="3" id="KW-1185">Reference proteome</keyword>